<accession>A0ABV9QCE5</accession>
<dbReference type="Pfam" id="PF03450">
    <property type="entry name" value="CO_deh_flav_C"/>
    <property type="match status" value="1"/>
</dbReference>
<dbReference type="SUPFAM" id="SSF54292">
    <property type="entry name" value="2Fe-2S ferredoxin-like"/>
    <property type="match status" value="1"/>
</dbReference>
<feature type="domain" description="FAD-binding PCMH-type" evidence="7">
    <location>
        <begin position="155"/>
        <end position="350"/>
    </location>
</feature>
<keyword evidence="5" id="KW-0408">Iron</keyword>
<evidence type="ECO:0000256" key="3">
    <source>
        <dbReference type="ARBA" id="ARBA00022827"/>
    </source>
</evidence>
<keyword evidence="9" id="KW-1185">Reference proteome</keyword>
<dbReference type="InterPro" id="IPR001041">
    <property type="entry name" value="2Fe-2S_ferredoxin-type"/>
</dbReference>
<comment type="caution">
    <text evidence="8">The sequence shown here is derived from an EMBL/GenBank/DDBJ whole genome shotgun (WGS) entry which is preliminary data.</text>
</comment>
<evidence type="ECO:0000256" key="4">
    <source>
        <dbReference type="ARBA" id="ARBA00023002"/>
    </source>
</evidence>
<evidence type="ECO:0000259" key="6">
    <source>
        <dbReference type="PROSITE" id="PS51085"/>
    </source>
</evidence>
<dbReference type="InterPro" id="IPR036318">
    <property type="entry name" value="FAD-bd_PCMH-like_sf"/>
</dbReference>
<dbReference type="InterPro" id="IPR012675">
    <property type="entry name" value="Beta-grasp_dom_sf"/>
</dbReference>
<dbReference type="PROSITE" id="PS00197">
    <property type="entry name" value="2FE2S_FER_1"/>
    <property type="match status" value="1"/>
</dbReference>
<dbReference type="InterPro" id="IPR036683">
    <property type="entry name" value="CO_DH_flav_C_dom_sf"/>
</dbReference>
<dbReference type="InterPro" id="IPR016166">
    <property type="entry name" value="FAD-bd_PCMH"/>
</dbReference>
<proteinExistence type="predicted"/>
<dbReference type="PANTHER" id="PTHR45444">
    <property type="entry name" value="XANTHINE DEHYDROGENASE"/>
    <property type="match status" value="1"/>
</dbReference>
<dbReference type="InterPro" id="IPR016169">
    <property type="entry name" value="FAD-bd_PCMH_sub2"/>
</dbReference>
<gene>
    <name evidence="8" type="ORF">ACFO6X_03180</name>
</gene>
<dbReference type="InterPro" id="IPR005107">
    <property type="entry name" value="CO_DH_flav_C"/>
</dbReference>
<dbReference type="Gene3D" id="3.30.390.50">
    <property type="entry name" value="CO dehydrogenase flavoprotein, C-terminal domain"/>
    <property type="match status" value="1"/>
</dbReference>
<evidence type="ECO:0000313" key="8">
    <source>
        <dbReference type="EMBL" id="MFC4787997.1"/>
    </source>
</evidence>
<dbReference type="SUPFAM" id="SSF55447">
    <property type="entry name" value="CO dehydrogenase flavoprotein C-terminal domain-like"/>
    <property type="match status" value="1"/>
</dbReference>
<evidence type="ECO:0000256" key="1">
    <source>
        <dbReference type="ARBA" id="ARBA00022630"/>
    </source>
</evidence>
<keyword evidence="3" id="KW-0274">FAD</keyword>
<dbReference type="InterPro" id="IPR016208">
    <property type="entry name" value="Ald_Oxase/xanthine_DH-like"/>
</dbReference>
<keyword evidence="2" id="KW-0479">Metal-binding</keyword>
<evidence type="ECO:0000256" key="2">
    <source>
        <dbReference type="ARBA" id="ARBA00022723"/>
    </source>
</evidence>
<evidence type="ECO:0000259" key="7">
    <source>
        <dbReference type="PROSITE" id="PS51387"/>
    </source>
</evidence>
<organism evidence="8 9">
    <name type="scientific">Giesbergeria sinuosa</name>
    <dbReference type="NCBI Taxonomy" id="80883"/>
    <lineage>
        <taxon>Bacteria</taxon>
        <taxon>Pseudomonadati</taxon>
        <taxon>Pseudomonadota</taxon>
        <taxon>Betaproteobacteria</taxon>
        <taxon>Burkholderiales</taxon>
        <taxon>Comamonadaceae</taxon>
        <taxon>Giesbergeria</taxon>
    </lineage>
</organism>
<dbReference type="Pfam" id="PF00111">
    <property type="entry name" value="Fer2"/>
    <property type="match status" value="1"/>
</dbReference>
<evidence type="ECO:0000313" key="9">
    <source>
        <dbReference type="Proteomes" id="UP001596001"/>
    </source>
</evidence>
<dbReference type="PANTHER" id="PTHR45444:SF3">
    <property type="entry name" value="XANTHINE DEHYDROGENASE"/>
    <property type="match status" value="1"/>
</dbReference>
<dbReference type="Proteomes" id="UP001596001">
    <property type="component" value="Unassembled WGS sequence"/>
</dbReference>
<dbReference type="Gene3D" id="3.10.20.30">
    <property type="match status" value="1"/>
</dbReference>
<dbReference type="PROSITE" id="PS51085">
    <property type="entry name" value="2FE2S_FER_2"/>
    <property type="match status" value="1"/>
</dbReference>
<dbReference type="InterPro" id="IPR002888">
    <property type="entry name" value="2Fe-2S-bd"/>
</dbReference>
<dbReference type="SUPFAM" id="SSF56176">
    <property type="entry name" value="FAD-binding/transporter-associated domain-like"/>
    <property type="match status" value="1"/>
</dbReference>
<dbReference type="SUPFAM" id="SSF47741">
    <property type="entry name" value="CO dehydrogenase ISP C-domain like"/>
    <property type="match status" value="1"/>
</dbReference>
<reference evidence="9" key="1">
    <citation type="journal article" date="2019" name="Int. J. Syst. Evol. Microbiol.">
        <title>The Global Catalogue of Microorganisms (GCM) 10K type strain sequencing project: providing services to taxonomists for standard genome sequencing and annotation.</title>
        <authorList>
            <consortium name="The Broad Institute Genomics Platform"/>
            <consortium name="The Broad Institute Genome Sequencing Center for Infectious Disease"/>
            <person name="Wu L."/>
            <person name="Ma J."/>
        </authorList>
    </citation>
    <scope>NUCLEOTIDE SEQUENCE [LARGE SCALE GENOMIC DNA]</scope>
    <source>
        <strain evidence="9">CCUG 49452</strain>
    </source>
</reference>
<dbReference type="InterPro" id="IPR002346">
    <property type="entry name" value="Mopterin_DH_FAD-bd"/>
</dbReference>
<dbReference type="SMART" id="SM01092">
    <property type="entry name" value="CO_deh_flav_C"/>
    <property type="match status" value="1"/>
</dbReference>
<dbReference type="Gene3D" id="3.30.465.10">
    <property type="match status" value="1"/>
</dbReference>
<dbReference type="RefSeq" id="WP_382429995.1">
    <property type="nucleotide sequence ID" value="NZ_JBHSHJ010000002.1"/>
</dbReference>
<name>A0ABV9QCE5_9BURK</name>
<sequence>MSRPLILNATTVALPTDEGTNLLSFLRQHHGLTATKLACGTGDCAACLVLLGEIPAGQTQPHYQAVNSCLLSTGRVAGCHLITLEGLNLATPTLVQQALAEEGGIQCGYCTPGLVVALTAALLNGEQPAAAVAGNLCRCTGYGGIRRACTRLEPLSGPPAGQLPALADRGLLSPAVAQAGQRLQPHPSIPAPTHGAAPACTIVAGETDHTVQQAHHRANTVQPWLRLQQIVEWQQIQADRHWLHLGAAVTIAQCQHEPLIAAEWPNLPVFLDRFASPSIRRSATIGGNLANASPIADLAVVLLALGAELSLQSTNGIRRLPLAQFYLAYHRTALQAGELISHIHIPRQPGRRLHCAKVSKRWLDDIASVNSSMAIDAGTEGQLGTVQLSAGGVAPYPLCLHRTAAALSGQPLTANTLHTALAVMDTEIAPIDDVRGSTQYKRRLLHHLLLDHLQALHPTLRWEELT</sequence>
<dbReference type="InterPro" id="IPR006058">
    <property type="entry name" value="2Fe2S_fd_BS"/>
</dbReference>
<dbReference type="Gene3D" id="1.10.150.120">
    <property type="entry name" value="[2Fe-2S]-binding domain"/>
    <property type="match status" value="1"/>
</dbReference>
<keyword evidence="1" id="KW-0285">Flavoprotein</keyword>
<dbReference type="EMBL" id="JBHSHJ010000002">
    <property type="protein sequence ID" value="MFC4787997.1"/>
    <property type="molecule type" value="Genomic_DNA"/>
</dbReference>
<dbReference type="Pfam" id="PF01799">
    <property type="entry name" value="Fer2_2"/>
    <property type="match status" value="1"/>
</dbReference>
<dbReference type="InterPro" id="IPR036884">
    <property type="entry name" value="2Fe-2S-bd_dom_sf"/>
</dbReference>
<dbReference type="CDD" id="cd00207">
    <property type="entry name" value="fer2"/>
    <property type="match status" value="1"/>
</dbReference>
<protein>
    <submittedName>
        <fullName evidence="8">FAD binding domain-containing protein</fullName>
    </submittedName>
</protein>
<keyword evidence="4" id="KW-0560">Oxidoreductase</keyword>
<dbReference type="Pfam" id="PF00941">
    <property type="entry name" value="FAD_binding_5"/>
    <property type="match status" value="1"/>
</dbReference>
<feature type="domain" description="2Fe-2S ferredoxin-type" evidence="6">
    <location>
        <begin position="1"/>
        <end position="87"/>
    </location>
</feature>
<dbReference type="InterPro" id="IPR036010">
    <property type="entry name" value="2Fe-2S_ferredoxin-like_sf"/>
</dbReference>
<dbReference type="PROSITE" id="PS51387">
    <property type="entry name" value="FAD_PCMH"/>
    <property type="match status" value="1"/>
</dbReference>
<evidence type="ECO:0000256" key="5">
    <source>
        <dbReference type="ARBA" id="ARBA00023004"/>
    </source>
</evidence>